<feature type="compositionally biased region" description="Low complexity" evidence="2">
    <location>
        <begin position="242"/>
        <end position="265"/>
    </location>
</feature>
<feature type="compositionally biased region" description="Polar residues" evidence="2">
    <location>
        <begin position="409"/>
        <end position="432"/>
    </location>
</feature>
<proteinExistence type="predicted"/>
<dbReference type="Pfam" id="PF00379">
    <property type="entry name" value="Chitin_bind_4"/>
    <property type="match status" value="6"/>
</dbReference>
<accession>A0A8K0CBF8</accession>
<evidence type="ECO:0000256" key="1">
    <source>
        <dbReference type="PROSITE-ProRule" id="PRU00497"/>
    </source>
</evidence>
<sequence length="696" mass="72813">MTSITLVLFVCLLTSQVLSWEALPNIPSGRRSQFLVLQEDGAYKYGYDTGDGNHAGKQEGDPSNEVRGHYFYKTASGQQLDLKYTSGVGGFKPEGIEKIQDFLKSSAPSPSYIPAAQAYSAPEGGDDDSGAYQPDDSGAYKPDESGAYNPDDAGEYKPDNEEDYKGDQEPSGDATYNFNIDTPSYKRTESSDPSGNIQGSYSYDNNEGTHDLQYIAGSETGFVAKSGSLSKPNGLRNGGAGSSRSGGYPGGYSAPSGPAAAPKSALNPDGSYSFGYSTDDQSRDESGDANGNVQGRYSYRNPAGHHDLSYKAGAETGFLVTGGSLAKPNGLPNGAAPSFGSPEPLARSSPSGPTPSFRSSSNAPGDGSYSFGFATPDQDRQEDSDASGNVRGRFSYRNSAGSHDLSYVAGSSTGFLPTGGSLATPNGLSGNGNAPLAKSSPQGYSYEPPSSGDTYPQDDQADTGDSSYNFSFDTPEYTREETSDPHGNVRGSYRYRNKAGSHDLSFVAGSATGFKPTGGSLSLPNGLSGKSVPGPSSYDSDTVEIPSARSGGYTPSGSGGSNPDGSYNFAFDTDEYKREESSDANGNVRGRFSYRNPVGTHDLSFVAGSATGFKPTGGSLSVAPGLSEPQLRAGFRGSPSISSFVSGKSSFEEPALLPSPSSTETKASYRLGNVRVHTYLPPSNVKHKFGYIFDTQ</sequence>
<protein>
    <submittedName>
        <fullName evidence="4">Uncharacterized protein</fullName>
    </submittedName>
</protein>
<feature type="region of interest" description="Disordered" evidence="2">
    <location>
        <begin position="113"/>
        <end position="309"/>
    </location>
</feature>
<evidence type="ECO:0000313" key="4">
    <source>
        <dbReference type="EMBL" id="KAF2884198.1"/>
    </source>
</evidence>
<feature type="compositionally biased region" description="Low complexity" evidence="2">
    <location>
        <begin position="518"/>
        <end position="531"/>
    </location>
</feature>
<reference evidence="4" key="1">
    <citation type="submission" date="2019-08" db="EMBL/GenBank/DDBJ databases">
        <title>The genome of the North American firefly Photinus pyralis.</title>
        <authorList>
            <consortium name="Photinus pyralis genome working group"/>
            <person name="Fallon T.R."/>
            <person name="Sander Lower S.E."/>
            <person name="Weng J.-K."/>
        </authorList>
    </citation>
    <scope>NUCLEOTIDE SEQUENCE</scope>
    <source>
        <strain evidence="4">TRF0915ILg1</strain>
        <tissue evidence="4">Whole body</tissue>
    </source>
</reference>
<dbReference type="PANTHER" id="PTHR10380:SF224">
    <property type="entry name" value="CUTICULAR PROTEIN 12A"/>
    <property type="match status" value="1"/>
</dbReference>
<gene>
    <name evidence="4" type="ORF">ILUMI_21980</name>
</gene>
<feature type="region of interest" description="Disordered" evidence="2">
    <location>
        <begin position="508"/>
        <end position="570"/>
    </location>
</feature>
<dbReference type="PANTHER" id="PTHR10380">
    <property type="entry name" value="CUTICLE PROTEIN"/>
    <property type="match status" value="1"/>
</dbReference>
<feature type="signal peptide" evidence="3">
    <location>
        <begin position="1"/>
        <end position="19"/>
    </location>
</feature>
<feature type="compositionally biased region" description="Basic and acidic residues" evidence="2">
    <location>
        <begin position="154"/>
        <end position="168"/>
    </location>
</feature>
<dbReference type="InterPro" id="IPR050468">
    <property type="entry name" value="Cuticle_Struct_Prot"/>
</dbReference>
<evidence type="ECO:0000256" key="3">
    <source>
        <dbReference type="SAM" id="SignalP"/>
    </source>
</evidence>
<dbReference type="OrthoDB" id="6436213at2759"/>
<feature type="compositionally biased region" description="Polar residues" evidence="2">
    <location>
        <begin position="348"/>
        <end position="363"/>
    </location>
</feature>
<feature type="compositionally biased region" description="Low complexity" evidence="2">
    <location>
        <begin position="113"/>
        <end position="122"/>
    </location>
</feature>
<feature type="compositionally biased region" description="Polar residues" evidence="2">
    <location>
        <begin position="191"/>
        <end position="206"/>
    </location>
</feature>
<dbReference type="Proteomes" id="UP000801492">
    <property type="component" value="Unassembled WGS sequence"/>
</dbReference>
<feature type="compositionally biased region" description="Polar residues" evidence="2">
    <location>
        <begin position="463"/>
        <end position="472"/>
    </location>
</feature>
<dbReference type="GO" id="GO:0008010">
    <property type="term" value="F:structural constituent of chitin-based larval cuticle"/>
    <property type="evidence" value="ECO:0007669"/>
    <property type="project" value="TreeGrafter"/>
</dbReference>
<evidence type="ECO:0000256" key="2">
    <source>
        <dbReference type="SAM" id="MobiDB-lite"/>
    </source>
</evidence>
<feature type="region of interest" description="Disordered" evidence="2">
    <location>
        <begin position="321"/>
        <end position="495"/>
    </location>
</feature>
<dbReference type="InterPro" id="IPR000618">
    <property type="entry name" value="Insect_cuticle"/>
</dbReference>
<dbReference type="GO" id="GO:0062129">
    <property type="term" value="C:chitin-based extracellular matrix"/>
    <property type="evidence" value="ECO:0007669"/>
    <property type="project" value="TreeGrafter"/>
</dbReference>
<evidence type="ECO:0000313" key="5">
    <source>
        <dbReference type="Proteomes" id="UP000801492"/>
    </source>
</evidence>
<keyword evidence="5" id="KW-1185">Reference proteome</keyword>
<dbReference type="PROSITE" id="PS51155">
    <property type="entry name" value="CHIT_BIND_RR_2"/>
    <property type="match status" value="5"/>
</dbReference>
<comment type="caution">
    <text evidence="4">The sequence shown here is derived from an EMBL/GenBank/DDBJ whole genome shotgun (WGS) entry which is preliminary data.</text>
</comment>
<name>A0A8K0CBF8_IGNLU</name>
<dbReference type="EMBL" id="VTPC01090216">
    <property type="protein sequence ID" value="KAF2884198.1"/>
    <property type="molecule type" value="Genomic_DNA"/>
</dbReference>
<dbReference type="AlphaFoldDB" id="A0A8K0CBF8"/>
<feature type="chain" id="PRO_5035462877" evidence="3">
    <location>
        <begin position="20"/>
        <end position="696"/>
    </location>
</feature>
<keyword evidence="1" id="KW-0193">Cuticle</keyword>
<keyword evidence="3" id="KW-0732">Signal</keyword>
<organism evidence="4 5">
    <name type="scientific">Ignelater luminosus</name>
    <name type="common">Cucubano</name>
    <name type="synonym">Pyrophorus luminosus</name>
    <dbReference type="NCBI Taxonomy" id="2038154"/>
    <lineage>
        <taxon>Eukaryota</taxon>
        <taxon>Metazoa</taxon>
        <taxon>Ecdysozoa</taxon>
        <taxon>Arthropoda</taxon>
        <taxon>Hexapoda</taxon>
        <taxon>Insecta</taxon>
        <taxon>Pterygota</taxon>
        <taxon>Neoptera</taxon>
        <taxon>Endopterygota</taxon>
        <taxon>Coleoptera</taxon>
        <taxon>Polyphaga</taxon>
        <taxon>Elateriformia</taxon>
        <taxon>Elateroidea</taxon>
        <taxon>Elateridae</taxon>
        <taxon>Agrypninae</taxon>
        <taxon>Pyrophorini</taxon>
        <taxon>Ignelater</taxon>
    </lineage>
</organism>